<dbReference type="EMBL" id="HBIV01010622">
    <property type="protein sequence ID" value="CAE0656124.1"/>
    <property type="molecule type" value="Transcribed_RNA"/>
</dbReference>
<comment type="subcellular location">
    <subcellularLocation>
        <location evidence="1">Plastid</location>
        <location evidence="1">Chloroplast thylakoid membrane</location>
    </subcellularLocation>
</comment>
<evidence type="ECO:0000256" key="9">
    <source>
        <dbReference type="ARBA" id="ARBA00023276"/>
    </source>
</evidence>
<dbReference type="PANTHER" id="PTHR34369:SF7">
    <property type="entry name" value="PHOTOSYSTEM II 10 KDA POLYPEPTIDE, CHLOROPLASTIC"/>
    <property type="match status" value="1"/>
</dbReference>
<dbReference type="GO" id="GO:0009535">
    <property type="term" value="C:chloroplast thylakoid membrane"/>
    <property type="evidence" value="ECO:0007669"/>
    <property type="project" value="UniProtKB-SubCell"/>
</dbReference>
<feature type="transmembrane region" description="Helical" evidence="10">
    <location>
        <begin position="153"/>
        <end position="172"/>
    </location>
</feature>
<evidence type="ECO:0000256" key="5">
    <source>
        <dbReference type="ARBA" id="ARBA00022640"/>
    </source>
</evidence>
<reference evidence="11" key="1">
    <citation type="submission" date="2021-01" db="EMBL/GenBank/DDBJ databases">
        <authorList>
            <person name="Corre E."/>
            <person name="Pelletier E."/>
            <person name="Niang G."/>
            <person name="Scheremetjew M."/>
            <person name="Finn R."/>
            <person name="Kale V."/>
            <person name="Holt S."/>
            <person name="Cochrane G."/>
            <person name="Meng A."/>
            <person name="Brown T."/>
            <person name="Cohen L."/>
        </authorList>
    </citation>
    <scope>NUCLEOTIDE SEQUENCE</scope>
    <source>
        <strain evidence="11">CCCM811</strain>
    </source>
</reference>
<keyword evidence="10" id="KW-1133">Transmembrane helix</keyword>
<evidence type="ECO:0000256" key="1">
    <source>
        <dbReference type="ARBA" id="ARBA00004334"/>
    </source>
</evidence>
<evidence type="ECO:0008006" key="12">
    <source>
        <dbReference type="Google" id="ProtNLM"/>
    </source>
</evidence>
<evidence type="ECO:0000256" key="7">
    <source>
        <dbReference type="ARBA" id="ARBA00023078"/>
    </source>
</evidence>
<organism evidence="11">
    <name type="scientific">Lotharella globosa</name>
    <dbReference type="NCBI Taxonomy" id="91324"/>
    <lineage>
        <taxon>Eukaryota</taxon>
        <taxon>Sar</taxon>
        <taxon>Rhizaria</taxon>
        <taxon>Cercozoa</taxon>
        <taxon>Chlorarachniophyceae</taxon>
        <taxon>Lotharella</taxon>
    </lineage>
</organism>
<evidence type="ECO:0000256" key="2">
    <source>
        <dbReference type="ARBA" id="ARBA00006659"/>
    </source>
</evidence>
<accession>A0A6V3K9P0</accession>
<evidence type="ECO:0000256" key="8">
    <source>
        <dbReference type="ARBA" id="ARBA00023136"/>
    </source>
</evidence>
<dbReference type="AlphaFoldDB" id="A0A6V3K9P0"/>
<evidence type="ECO:0000313" key="11">
    <source>
        <dbReference type="EMBL" id="CAE0656124.1"/>
    </source>
</evidence>
<keyword evidence="6" id="KW-0809">Transit peptide</keyword>
<evidence type="ECO:0000256" key="10">
    <source>
        <dbReference type="SAM" id="Phobius"/>
    </source>
</evidence>
<keyword evidence="10" id="KW-0812">Transmembrane</keyword>
<proteinExistence type="inferred from homology"/>
<protein>
    <recommendedName>
        <fullName evidence="12">Photosystem II 10 kDa polypeptide, chloroplastic</fullName>
    </recommendedName>
</protein>
<evidence type="ECO:0000256" key="4">
    <source>
        <dbReference type="ARBA" id="ARBA00022531"/>
    </source>
</evidence>
<dbReference type="InterPro" id="IPR006814">
    <property type="entry name" value="PSII_PsbR"/>
</dbReference>
<keyword evidence="8 10" id="KW-0472">Membrane</keyword>
<dbReference type="GO" id="GO:0009523">
    <property type="term" value="C:photosystem II"/>
    <property type="evidence" value="ECO:0007669"/>
    <property type="project" value="UniProtKB-KW"/>
</dbReference>
<keyword evidence="3" id="KW-0150">Chloroplast</keyword>
<dbReference type="PANTHER" id="PTHR34369">
    <property type="entry name" value="PHOTOSYSTEM II 10 KDA POLYPEPTIDE, CHLOROPLASTIC"/>
    <property type="match status" value="1"/>
</dbReference>
<dbReference type="GO" id="GO:0015979">
    <property type="term" value="P:photosynthesis"/>
    <property type="evidence" value="ECO:0007669"/>
    <property type="project" value="UniProtKB-KW"/>
</dbReference>
<gene>
    <name evidence="11" type="ORF">LGLO00237_LOCUS7959</name>
</gene>
<dbReference type="Pfam" id="PF04725">
    <property type="entry name" value="PsbR"/>
    <property type="match status" value="1"/>
</dbReference>
<name>A0A6V3K9P0_9EUKA</name>
<evidence type="ECO:0000256" key="3">
    <source>
        <dbReference type="ARBA" id="ARBA00022528"/>
    </source>
</evidence>
<sequence>MSYTDIEVFQAPKKRSTVSRDIGIGLVAGACIALVGLAAVCAAPNTLGAGITSMKIRSAPSRVVAHMKVTKVDISKKGLNSIDDPTIQANLQGRSRAMEDKNWVDPQGRKGKGYGVYKFAKKYGANVDGYSPIYTPDIWAESGNSYKLGTNALIAWLVLVVVLLAIGANLIISTSQL</sequence>
<keyword evidence="9" id="KW-0604">Photosystem II</keyword>
<keyword evidence="7" id="KW-0793">Thylakoid</keyword>
<evidence type="ECO:0000256" key="6">
    <source>
        <dbReference type="ARBA" id="ARBA00022946"/>
    </source>
</evidence>
<keyword evidence="4" id="KW-0602">Photosynthesis</keyword>
<feature type="transmembrane region" description="Helical" evidence="10">
    <location>
        <begin position="22"/>
        <end position="47"/>
    </location>
</feature>
<keyword evidence="5" id="KW-0934">Plastid</keyword>
<comment type="similarity">
    <text evidence="2">Belongs to the psbR family.</text>
</comment>